<reference evidence="1" key="1">
    <citation type="submission" date="2019-03" db="EMBL/GenBank/DDBJ databases">
        <authorList>
            <person name="Danneels B."/>
        </authorList>
    </citation>
    <scope>NUCLEOTIDE SEQUENCE</scope>
</reference>
<protein>
    <submittedName>
        <fullName evidence="1">Uncharacterized protein</fullName>
    </submittedName>
</protein>
<organism evidence="1">
    <name type="scientific">plant metagenome</name>
    <dbReference type="NCBI Taxonomy" id="1297885"/>
    <lineage>
        <taxon>unclassified sequences</taxon>
        <taxon>metagenomes</taxon>
        <taxon>organismal metagenomes</taxon>
    </lineage>
</organism>
<proteinExistence type="predicted"/>
<accession>A0A484VBY6</accession>
<dbReference type="AlphaFoldDB" id="A0A484VBY6"/>
<sequence>MASGMAQIAFGWQTGGSIIRPAAYNGVHCAQAYARTGV</sequence>
<evidence type="ECO:0000313" key="1">
    <source>
        <dbReference type="EMBL" id="VFR96958.1"/>
    </source>
</evidence>
<dbReference type="EMBL" id="CAADIO010000050">
    <property type="protein sequence ID" value="VFR96958.1"/>
    <property type="molecule type" value="Genomic_DNA"/>
</dbReference>
<gene>
    <name evidence="1" type="ORF">RAN3_2703</name>
</gene>
<name>A0A484VBY6_9ZZZZ</name>
<dbReference type="SUPFAM" id="SSF75304">
    <property type="entry name" value="Amidase signature (AS) enzymes"/>
    <property type="match status" value="1"/>
</dbReference>
<dbReference type="Gene3D" id="3.90.1300.10">
    <property type="entry name" value="Amidase signature (AS) domain"/>
    <property type="match status" value="1"/>
</dbReference>
<dbReference type="InterPro" id="IPR036928">
    <property type="entry name" value="AS_sf"/>
</dbReference>